<keyword evidence="2" id="KW-1185">Reference proteome</keyword>
<gene>
    <name evidence="1" type="ORF">SAMN04487996_11564</name>
</gene>
<evidence type="ECO:0000313" key="1">
    <source>
        <dbReference type="EMBL" id="SDG10648.1"/>
    </source>
</evidence>
<dbReference type="InterPro" id="IPR058595">
    <property type="entry name" value="Avidin-like"/>
</dbReference>
<dbReference type="RefSeq" id="WP_090155255.1">
    <property type="nucleotide sequence ID" value="NZ_FNAN01000015.1"/>
</dbReference>
<proteinExistence type="predicted"/>
<dbReference type="Pfam" id="PF26421">
    <property type="entry name" value="Avidin_like"/>
    <property type="match status" value="1"/>
</dbReference>
<sequence length="112" mass="12678">MINYNNKVFVPLSNSENGEVDLSMQFVYQQTGNIVTSTYKGGRIRSGHLIALVDEQGNLDMRYHQVNDRGEITTGICKSTPEQLPNGKIRMHEKWQWTSGDCSEGESLLEEL</sequence>
<dbReference type="OrthoDB" id="5684515at2"/>
<evidence type="ECO:0008006" key="3">
    <source>
        <dbReference type="Google" id="ProtNLM"/>
    </source>
</evidence>
<dbReference type="STRING" id="659014.SAMN04487996_11564"/>
<evidence type="ECO:0000313" key="2">
    <source>
        <dbReference type="Proteomes" id="UP000198748"/>
    </source>
</evidence>
<dbReference type="AlphaFoldDB" id="A0A1G7RIQ0"/>
<protein>
    <recommendedName>
        <fullName evidence="3">N-acetylglutamate synthase</fullName>
    </recommendedName>
</protein>
<organism evidence="1 2">
    <name type="scientific">Dyadobacter soli</name>
    <dbReference type="NCBI Taxonomy" id="659014"/>
    <lineage>
        <taxon>Bacteria</taxon>
        <taxon>Pseudomonadati</taxon>
        <taxon>Bacteroidota</taxon>
        <taxon>Cytophagia</taxon>
        <taxon>Cytophagales</taxon>
        <taxon>Spirosomataceae</taxon>
        <taxon>Dyadobacter</taxon>
    </lineage>
</organism>
<accession>A0A1G7RIQ0</accession>
<reference evidence="2" key="1">
    <citation type="submission" date="2016-10" db="EMBL/GenBank/DDBJ databases">
        <authorList>
            <person name="Varghese N."/>
            <person name="Submissions S."/>
        </authorList>
    </citation>
    <scope>NUCLEOTIDE SEQUENCE [LARGE SCALE GENOMIC DNA]</scope>
    <source>
        <strain evidence="2">DSM 25329</strain>
    </source>
</reference>
<dbReference type="EMBL" id="FNAN01000015">
    <property type="protein sequence ID" value="SDG10648.1"/>
    <property type="molecule type" value="Genomic_DNA"/>
</dbReference>
<dbReference type="Proteomes" id="UP000198748">
    <property type="component" value="Unassembled WGS sequence"/>
</dbReference>
<name>A0A1G7RIQ0_9BACT</name>